<dbReference type="EMBL" id="JBHUFD010000018">
    <property type="protein sequence ID" value="MFD1875465.1"/>
    <property type="molecule type" value="Genomic_DNA"/>
</dbReference>
<keyword evidence="3" id="KW-0998">Cell outer membrane</keyword>
<proteinExistence type="predicted"/>
<feature type="chain" id="PRO_5047266251" evidence="6">
    <location>
        <begin position="31"/>
        <end position="377"/>
    </location>
</feature>
<feature type="domain" description="OmpA-like" evidence="7">
    <location>
        <begin position="266"/>
        <end position="377"/>
    </location>
</feature>
<organism evidence="8 9">
    <name type="scientific">Hymenobacter bucti</name>
    <dbReference type="NCBI Taxonomy" id="1844114"/>
    <lineage>
        <taxon>Bacteria</taxon>
        <taxon>Pseudomonadati</taxon>
        <taxon>Bacteroidota</taxon>
        <taxon>Cytophagia</taxon>
        <taxon>Cytophagales</taxon>
        <taxon>Hymenobacteraceae</taxon>
        <taxon>Hymenobacter</taxon>
    </lineage>
</organism>
<keyword evidence="6" id="KW-0732">Signal</keyword>
<dbReference type="PANTHER" id="PTHR30329:SF21">
    <property type="entry name" value="LIPOPROTEIN YIAD-RELATED"/>
    <property type="match status" value="1"/>
</dbReference>
<evidence type="ECO:0000256" key="5">
    <source>
        <dbReference type="SAM" id="MobiDB-lite"/>
    </source>
</evidence>
<feature type="region of interest" description="Disordered" evidence="5">
    <location>
        <begin position="224"/>
        <end position="265"/>
    </location>
</feature>
<comment type="subcellular location">
    <subcellularLocation>
        <location evidence="1">Cell outer membrane</location>
    </subcellularLocation>
</comment>
<feature type="signal peptide" evidence="6">
    <location>
        <begin position="1"/>
        <end position="30"/>
    </location>
</feature>
<evidence type="ECO:0000256" key="1">
    <source>
        <dbReference type="ARBA" id="ARBA00004442"/>
    </source>
</evidence>
<dbReference type="Pfam" id="PF00691">
    <property type="entry name" value="OmpA"/>
    <property type="match status" value="1"/>
</dbReference>
<dbReference type="InterPro" id="IPR006664">
    <property type="entry name" value="OMP_bac"/>
</dbReference>
<keyword evidence="9" id="KW-1185">Reference proteome</keyword>
<dbReference type="InterPro" id="IPR050330">
    <property type="entry name" value="Bact_OuterMem_StrucFunc"/>
</dbReference>
<dbReference type="SUPFAM" id="SSF103088">
    <property type="entry name" value="OmpA-like"/>
    <property type="match status" value="1"/>
</dbReference>
<dbReference type="Proteomes" id="UP001597197">
    <property type="component" value="Unassembled WGS sequence"/>
</dbReference>
<evidence type="ECO:0000313" key="8">
    <source>
        <dbReference type="EMBL" id="MFD1875465.1"/>
    </source>
</evidence>
<dbReference type="InterPro" id="IPR006665">
    <property type="entry name" value="OmpA-like"/>
</dbReference>
<comment type="caution">
    <text evidence="8">The sequence shown here is derived from an EMBL/GenBank/DDBJ whole genome shotgun (WGS) entry which is preliminary data.</text>
</comment>
<feature type="compositionally biased region" description="Pro residues" evidence="5">
    <location>
        <begin position="230"/>
        <end position="243"/>
    </location>
</feature>
<gene>
    <name evidence="8" type="ORF">ACFSDX_23730</name>
</gene>
<feature type="compositionally biased region" description="Pro residues" evidence="5">
    <location>
        <begin position="251"/>
        <end position="265"/>
    </location>
</feature>
<name>A0ABW4R119_9BACT</name>
<sequence>MTAFLRRSKLNFLYTAGVLLLAGSAARAQAPALAGAWQGVETTPDDPRYWPVVLRLQGPDNNLFGVLYQEVGGQDYITVNFQMKGTRTGNALQLSHVRKLSETGRTPGSYWCDGAITLTYDAAQEKLTGHAAYRPVHDCDTGDFTFYRVKLKSAATVPAGALSTLRVSGRDVRWFADAELKQPVTTGNTYRAKLAKTTTFYLTQGYYPSAESPVVPITIQVSGAAKTPPRVTPPAPVPTPKPAPADSLPPAATPAPPVAAAPPAPAPTPAPVVLPKVLFKQGKAALLPESGPALDKLVTDLQANPALRLRVAGHTDRIGEPGKNQVLSEQRAAAVKAYLVKAGVAAARLETIGYGDSRPLYPSPDVRNRRVEVEQLP</sequence>
<dbReference type="PRINTS" id="PR01021">
    <property type="entry name" value="OMPADOMAIN"/>
</dbReference>
<dbReference type="PROSITE" id="PS51123">
    <property type="entry name" value="OMPA_2"/>
    <property type="match status" value="1"/>
</dbReference>
<dbReference type="InterPro" id="IPR036737">
    <property type="entry name" value="OmpA-like_sf"/>
</dbReference>
<keyword evidence="2 4" id="KW-0472">Membrane</keyword>
<evidence type="ECO:0000259" key="7">
    <source>
        <dbReference type="PROSITE" id="PS51123"/>
    </source>
</evidence>
<evidence type="ECO:0000256" key="2">
    <source>
        <dbReference type="ARBA" id="ARBA00023136"/>
    </source>
</evidence>
<evidence type="ECO:0000313" key="9">
    <source>
        <dbReference type="Proteomes" id="UP001597197"/>
    </source>
</evidence>
<dbReference type="CDD" id="cd07185">
    <property type="entry name" value="OmpA_C-like"/>
    <property type="match status" value="1"/>
</dbReference>
<protein>
    <submittedName>
        <fullName evidence="8">OmpA family protein</fullName>
    </submittedName>
</protein>
<evidence type="ECO:0000256" key="6">
    <source>
        <dbReference type="SAM" id="SignalP"/>
    </source>
</evidence>
<dbReference type="PANTHER" id="PTHR30329">
    <property type="entry name" value="STATOR ELEMENT OF FLAGELLAR MOTOR COMPLEX"/>
    <property type="match status" value="1"/>
</dbReference>
<accession>A0ABW4R119</accession>
<reference evidence="9" key="1">
    <citation type="journal article" date="2019" name="Int. J. Syst. Evol. Microbiol.">
        <title>The Global Catalogue of Microorganisms (GCM) 10K type strain sequencing project: providing services to taxonomists for standard genome sequencing and annotation.</title>
        <authorList>
            <consortium name="The Broad Institute Genomics Platform"/>
            <consortium name="The Broad Institute Genome Sequencing Center for Infectious Disease"/>
            <person name="Wu L."/>
            <person name="Ma J."/>
        </authorList>
    </citation>
    <scope>NUCLEOTIDE SEQUENCE [LARGE SCALE GENOMIC DNA]</scope>
    <source>
        <strain evidence="9">CGMCC 1.15795</strain>
    </source>
</reference>
<dbReference type="Gene3D" id="3.30.1330.60">
    <property type="entry name" value="OmpA-like domain"/>
    <property type="match status" value="1"/>
</dbReference>
<evidence type="ECO:0000256" key="4">
    <source>
        <dbReference type="PROSITE-ProRule" id="PRU00473"/>
    </source>
</evidence>
<evidence type="ECO:0000256" key="3">
    <source>
        <dbReference type="ARBA" id="ARBA00023237"/>
    </source>
</evidence>
<dbReference type="RefSeq" id="WP_382318163.1">
    <property type="nucleotide sequence ID" value="NZ_JBHUFD010000018.1"/>
</dbReference>